<evidence type="ECO:0000256" key="1">
    <source>
        <dbReference type="SAM" id="MobiDB-lite"/>
    </source>
</evidence>
<dbReference type="InterPro" id="IPR036390">
    <property type="entry name" value="WH_DNA-bd_sf"/>
</dbReference>
<dbReference type="SUPFAM" id="SSF46785">
    <property type="entry name" value="Winged helix' DNA-binding domain"/>
    <property type="match status" value="1"/>
</dbReference>
<dbReference type="GO" id="GO:0006334">
    <property type="term" value="P:nucleosome assembly"/>
    <property type="evidence" value="ECO:0007669"/>
    <property type="project" value="InterPro"/>
</dbReference>
<reference evidence="3 4" key="1">
    <citation type="submission" date="2024-02" db="EMBL/GenBank/DDBJ databases">
        <title>Chromosome-scale genome assembly of the rough periwinkle Littorina saxatilis.</title>
        <authorList>
            <person name="De Jode A."/>
            <person name="Faria R."/>
            <person name="Formenti G."/>
            <person name="Sims Y."/>
            <person name="Smith T.P."/>
            <person name="Tracey A."/>
            <person name="Wood J.M.D."/>
            <person name="Zagrodzka Z.B."/>
            <person name="Johannesson K."/>
            <person name="Butlin R.K."/>
            <person name="Leder E.H."/>
        </authorList>
    </citation>
    <scope>NUCLEOTIDE SEQUENCE [LARGE SCALE GENOMIC DNA]</scope>
    <source>
        <strain evidence="3">Snail1</strain>
        <tissue evidence="3">Muscle</tissue>
    </source>
</reference>
<evidence type="ECO:0000259" key="2">
    <source>
        <dbReference type="PROSITE" id="PS51504"/>
    </source>
</evidence>
<dbReference type="Proteomes" id="UP001374579">
    <property type="component" value="Unassembled WGS sequence"/>
</dbReference>
<protein>
    <recommendedName>
        <fullName evidence="2">H15 domain-containing protein</fullName>
    </recommendedName>
</protein>
<dbReference type="AlphaFoldDB" id="A0AAN9GNA2"/>
<keyword evidence="4" id="KW-1185">Reference proteome</keyword>
<proteinExistence type="predicted"/>
<dbReference type="InterPro" id="IPR005818">
    <property type="entry name" value="Histone_H1/H5_H15"/>
</dbReference>
<dbReference type="PROSITE" id="PS51504">
    <property type="entry name" value="H15"/>
    <property type="match status" value="1"/>
</dbReference>
<evidence type="ECO:0000313" key="4">
    <source>
        <dbReference type="Proteomes" id="UP001374579"/>
    </source>
</evidence>
<feature type="domain" description="H15" evidence="2">
    <location>
        <begin position="13"/>
        <end position="87"/>
    </location>
</feature>
<evidence type="ECO:0000313" key="3">
    <source>
        <dbReference type="EMBL" id="KAK7112865.1"/>
    </source>
</evidence>
<accession>A0AAN9GNA2</accession>
<feature type="compositionally biased region" description="Basic residues" evidence="1">
    <location>
        <begin position="93"/>
        <end position="174"/>
    </location>
</feature>
<sequence>METGMAAWTDRSRKMRLKEAELVNVLIDMCDKNGSSPSKIGEAFTRRCGSHMTISKSSIKRALQRAVQAGRVQKPRGGSNHRFRLTPSMMRFPSRHGRKGRSKGRKLSKRGRKKNKKKKSKRRKKSKKGRRGKSKKGRRGKKKKGRGRKRGRKGKGKGRKRGRKKKAKAPKKKKEPAAAAAPAEEAGRCSRLAGYFGWNKVTTPATGR</sequence>
<dbReference type="EMBL" id="JBAMIC010000002">
    <property type="protein sequence ID" value="KAK7112865.1"/>
    <property type="molecule type" value="Genomic_DNA"/>
</dbReference>
<organism evidence="3 4">
    <name type="scientific">Littorina saxatilis</name>
    <dbReference type="NCBI Taxonomy" id="31220"/>
    <lineage>
        <taxon>Eukaryota</taxon>
        <taxon>Metazoa</taxon>
        <taxon>Spiralia</taxon>
        <taxon>Lophotrochozoa</taxon>
        <taxon>Mollusca</taxon>
        <taxon>Gastropoda</taxon>
        <taxon>Caenogastropoda</taxon>
        <taxon>Littorinimorpha</taxon>
        <taxon>Littorinoidea</taxon>
        <taxon>Littorinidae</taxon>
        <taxon>Littorina</taxon>
    </lineage>
</organism>
<comment type="caution">
    <text evidence="3">The sequence shown here is derived from an EMBL/GenBank/DDBJ whole genome shotgun (WGS) entry which is preliminary data.</text>
</comment>
<dbReference type="GO" id="GO:0003677">
    <property type="term" value="F:DNA binding"/>
    <property type="evidence" value="ECO:0007669"/>
    <property type="project" value="InterPro"/>
</dbReference>
<dbReference type="GO" id="GO:0000786">
    <property type="term" value="C:nucleosome"/>
    <property type="evidence" value="ECO:0007669"/>
    <property type="project" value="InterPro"/>
</dbReference>
<name>A0AAN9GNA2_9CAEN</name>
<feature type="region of interest" description="Disordered" evidence="1">
    <location>
        <begin position="67"/>
        <end position="208"/>
    </location>
</feature>
<gene>
    <name evidence="3" type="ORF">V1264_012247</name>
</gene>